<evidence type="ECO:0000313" key="2">
    <source>
        <dbReference type="Proteomes" id="UP001230649"/>
    </source>
</evidence>
<protein>
    <submittedName>
        <fullName evidence="1">Uncharacterized protein</fullName>
    </submittedName>
</protein>
<organism evidence="1 2">
    <name type="scientific">Naganishia adeliensis</name>
    <dbReference type="NCBI Taxonomy" id="92952"/>
    <lineage>
        <taxon>Eukaryota</taxon>
        <taxon>Fungi</taxon>
        <taxon>Dikarya</taxon>
        <taxon>Basidiomycota</taxon>
        <taxon>Agaricomycotina</taxon>
        <taxon>Tremellomycetes</taxon>
        <taxon>Filobasidiales</taxon>
        <taxon>Filobasidiaceae</taxon>
        <taxon>Naganishia</taxon>
    </lineage>
</organism>
<sequence>MTILQFTPLRSFPSPAFWQQLTSLKLDTLKLDDSVQDIVGWMEEGRSVYDREQGTEVWMSGSLAVDTDSLTNRAEDASRSNVIPLHGKIKNFNTIEEFRSPELKKELFNDVVKQLIQSFSATDGSPISTFNPFLLVSFADLKKYVYHYWFAFPALIQKPAWELVTGDDNQGDEDNGSLQEWEGDVDEIRRMKQDASISAEAFLYRSSKDPAEDAPASVAPIEKWWSFFDGVPEDERTIVFHDSTSLPALPGWTLRNVLYYISHHLPSPPNSPTSKVTTLKVIALRSGTGDKTLGNSKVFTVRLPSVPGAADIKTSAVGENVPTAVGWERNSQGKLASRVADLGLTMDPKRLADQAVDLNLKLMRWRIMPALDLDKIAGTKCLLLGAGTLGCYVARCLLGWGVRNITFVDSAKVSFSNPARQPLFEFEDSLGGGKPKAAAAAEALKRIFPSVEKETRSTVERLECLIQEHDAVFLLMDSRESRWLPTLLGAKENKMVINAALGFDSWLVMRHGSTDPAGESAETNALQNGRKKRLGCYFCNDIVAPTDSLTDRTLDQMCTVTRPGIAPIAAASAVELLMSLIQHPDGINAPAEGSNTSSGDSEPERRSPLGLVPHQLRGFLGQFRTMLIEGAAYDRCTGCSEKARDAVLNSEKRLADRIFI</sequence>
<keyword evidence="2" id="KW-1185">Reference proteome</keyword>
<reference evidence="1" key="1">
    <citation type="submission" date="2023-04" db="EMBL/GenBank/DDBJ databases">
        <title>Draft Genome sequencing of Naganishia species isolated from polar environments using Oxford Nanopore Technology.</title>
        <authorList>
            <person name="Leo P."/>
            <person name="Venkateswaran K."/>
        </authorList>
    </citation>
    <scope>NUCLEOTIDE SEQUENCE</scope>
    <source>
        <strain evidence="1">MNA-CCFEE 5262</strain>
    </source>
</reference>
<gene>
    <name evidence="1" type="ORF">QFC20_003659</name>
</gene>
<accession>A0ACC2W9T7</accession>
<proteinExistence type="predicted"/>
<name>A0ACC2W9T7_9TREE</name>
<dbReference type="Proteomes" id="UP001230649">
    <property type="component" value="Unassembled WGS sequence"/>
</dbReference>
<evidence type="ECO:0000313" key="1">
    <source>
        <dbReference type="EMBL" id="KAJ9107974.1"/>
    </source>
</evidence>
<comment type="caution">
    <text evidence="1">The sequence shown here is derived from an EMBL/GenBank/DDBJ whole genome shotgun (WGS) entry which is preliminary data.</text>
</comment>
<dbReference type="EMBL" id="JASBWS010000035">
    <property type="protein sequence ID" value="KAJ9107974.1"/>
    <property type="molecule type" value="Genomic_DNA"/>
</dbReference>